<comment type="similarity">
    <text evidence="2">Belongs to the RNA methyltransferase RsmE family.</text>
</comment>
<keyword evidence="8" id="KW-0949">S-adenosyl-L-methionine</keyword>
<dbReference type="NCBIfam" id="NF008692">
    <property type="entry name" value="PRK11713.1-5"/>
    <property type="match status" value="1"/>
</dbReference>
<dbReference type="NCBIfam" id="TIGR00046">
    <property type="entry name" value="RsmE family RNA methyltransferase"/>
    <property type="match status" value="1"/>
</dbReference>
<feature type="domain" description="Ribosomal RNA small subunit methyltransferase E PUA-like" evidence="12">
    <location>
        <begin position="25"/>
        <end position="66"/>
    </location>
</feature>
<dbReference type="InterPro" id="IPR046886">
    <property type="entry name" value="RsmE_MTase_dom"/>
</dbReference>
<evidence type="ECO:0000256" key="4">
    <source>
        <dbReference type="ARBA" id="ARBA00022490"/>
    </source>
</evidence>
<evidence type="ECO:0000256" key="9">
    <source>
        <dbReference type="ARBA" id="ARBA00025699"/>
    </source>
</evidence>
<feature type="domain" description="Ribosomal RNA small subunit methyltransferase E methyltransferase" evidence="11">
    <location>
        <begin position="74"/>
        <end position="233"/>
    </location>
</feature>
<accession>A0A1W1E6E7</accession>
<evidence type="ECO:0000256" key="3">
    <source>
        <dbReference type="ARBA" id="ARBA00012328"/>
    </source>
</evidence>
<reference evidence="13" key="1">
    <citation type="submission" date="2016-10" db="EMBL/GenBank/DDBJ databases">
        <authorList>
            <person name="de Groot N.N."/>
        </authorList>
    </citation>
    <scope>NUCLEOTIDE SEQUENCE</scope>
</reference>
<dbReference type="EC" id="2.1.1.193" evidence="3"/>
<comment type="function">
    <text evidence="9">Specifically methylates the N3 position of the uracil ring of uridine 1498 (m3U1498) in 16S rRNA. Acts on the fully assembled 30S ribosomal subunit.</text>
</comment>
<dbReference type="InterPro" id="IPR029028">
    <property type="entry name" value="Alpha/beta_knot_MTases"/>
</dbReference>
<evidence type="ECO:0000256" key="10">
    <source>
        <dbReference type="ARBA" id="ARBA00047944"/>
    </source>
</evidence>
<comment type="catalytic activity">
    <reaction evidence="10">
        <text>uridine(1498) in 16S rRNA + S-adenosyl-L-methionine = N(3)-methyluridine(1498) in 16S rRNA + S-adenosyl-L-homocysteine + H(+)</text>
        <dbReference type="Rhea" id="RHEA:42920"/>
        <dbReference type="Rhea" id="RHEA-COMP:10283"/>
        <dbReference type="Rhea" id="RHEA-COMP:10284"/>
        <dbReference type="ChEBI" id="CHEBI:15378"/>
        <dbReference type="ChEBI" id="CHEBI:57856"/>
        <dbReference type="ChEBI" id="CHEBI:59789"/>
        <dbReference type="ChEBI" id="CHEBI:65315"/>
        <dbReference type="ChEBI" id="CHEBI:74502"/>
        <dbReference type="EC" id="2.1.1.193"/>
    </reaction>
</comment>
<evidence type="ECO:0000256" key="1">
    <source>
        <dbReference type="ARBA" id="ARBA00004496"/>
    </source>
</evidence>
<comment type="subcellular location">
    <subcellularLocation>
        <location evidence="1">Cytoplasm</location>
    </subcellularLocation>
</comment>
<keyword evidence="7 13" id="KW-0808">Transferase</keyword>
<evidence type="ECO:0000256" key="6">
    <source>
        <dbReference type="ARBA" id="ARBA00022603"/>
    </source>
</evidence>
<dbReference type="PIRSF" id="PIRSF015601">
    <property type="entry name" value="MTase_slr0722"/>
    <property type="match status" value="1"/>
</dbReference>
<sequence length="238" mass="26554">MKNPRLYQNTPLNINEELTLNPCVSHHLVKVLRFPQGQTITLFNGDGANYTAEVLQTKKICTVKILKKTHNPTESKLNLTLVQGIAKGEKMDFLIQKAIELGVNKIIPIFTNHCIVRLKGDKLVNRQQHWQKIIISACEQSGRSFVPEITIPTPLNDFLQQPITNGFVLHHRAKQTLLTLQPINQATLIIGPEGGLNTTEITQATQAGYQPLLLNSRILRTETASLAAIANMQLLWGS</sequence>
<dbReference type="EMBL" id="FPIA01000165">
    <property type="protein sequence ID" value="SFV89525.1"/>
    <property type="molecule type" value="Genomic_DNA"/>
</dbReference>
<dbReference type="CDD" id="cd18084">
    <property type="entry name" value="RsmE-like"/>
    <property type="match status" value="1"/>
</dbReference>
<dbReference type="GO" id="GO:0070042">
    <property type="term" value="F:rRNA (uridine-N3-)-methyltransferase activity"/>
    <property type="evidence" value="ECO:0007669"/>
    <property type="project" value="TreeGrafter"/>
</dbReference>
<evidence type="ECO:0000313" key="13">
    <source>
        <dbReference type="EMBL" id="SFV89525.1"/>
    </source>
</evidence>
<dbReference type="InterPro" id="IPR006700">
    <property type="entry name" value="RsmE"/>
</dbReference>
<dbReference type="AlphaFoldDB" id="A0A1W1E6E7"/>
<proteinExistence type="inferred from homology"/>
<evidence type="ECO:0000259" key="12">
    <source>
        <dbReference type="Pfam" id="PF20260"/>
    </source>
</evidence>
<dbReference type="SUPFAM" id="SSF75217">
    <property type="entry name" value="alpha/beta knot"/>
    <property type="match status" value="1"/>
</dbReference>
<evidence type="ECO:0000256" key="5">
    <source>
        <dbReference type="ARBA" id="ARBA00022552"/>
    </source>
</evidence>
<dbReference type="InterPro" id="IPR046887">
    <property type="entry name" value="RsmE_PUA-like"/>
</dbReference>
<organism evidence="13">
    <name type="scientific">hydrothermal vent metagenome</name>
    <dbReference type="NCBI Taxonomy" id="652676"/>
    <lineage>
        <taxon>unclassified sequences</taxon>
        <taxon>metagenomes</taxon>
        <taxon>ecological metagenomes</taxon>
    </lineage>
</organism>
<dbReference type="PANTHER" id="PTHR30027">
    <property type="entry name" value="RIBOSOMAL RNA SMALL SUBUNIT METHYLTRANSFERASE E"/>
    <property type="match status" value="1"/>
</dbReference>
<dbReference type="GO" id="GO:0070475">
    <property type="term" value="P:rRNA base methylation"/>
    <property type="evidence" value="ECO:0007669"/>
    <property type="project" value="TreeGrafter"/>
</dbReference>
<keyword evidence="6 13" id="KW-0489">Methyltransferase</keyword>
<dbReference type="Pfam" id="PF20260">
    <property type="entry name" value="PUA_4"/>
    <property type="match status" value="1"/>
</dbReference>
<name>A0A1W1E6E7_9ZZZZ</name>
<dbReference type="Gene3D" id="3.40.1280.10">
    <property type="match status" value="1"/>
</dbReference>
<keyword evidence="5" id="KW-0698">rRNA processing</keyword>
<protein>
    <recommendedName>
        <fullName evidence="3">16S rRNA (uracil(1498)-N(3))-methyltransferase</fullName>
        <ecNumber evidence="3">2.1.1.193</ecNumber>
    </recommendedName>
</protein>
<dbReference type="SUPFAM" id="SSF88697">
    <property type="entry name" value="PUA domain-like"/>
    <property type="match status" value="1"/>
</dbReference>
<gene>
    <name evidence="13" type="ORF">MNB_SUP05-SYMBIONT-7-243</name>
</gene>
<dbReference type="GO" id="GO:0005737">
    <property type="term" value="C:cytoplasm"/>
    <property type="evidence" value="ECO:0007669"/>
    <property type="project" value="UniProtKB-SubCell"/>
</dbReference>
<evidence type="ECO:0000256" key="2">
    <source>
        <dbReference type="ARBA" id="ARBA00005528"/>
    </source>
</evidence>
<dbReference type="InterPro" id="IPR029026">
    <property type="entry name" value="tRNA_m1G_MTases_N"/>
</dbReference>
<dbReference type="Pfam" id="PF04452">
    <property type="entry name" value="Methyltrans_RNA"/>
    <property type="match status" value="1"/>
</dbReference>
<evidence type="ECO:0000256" key="8">
    <source>
        <dbReference type="ARBA" id="ARBA00022691"/>
    </source>
</evidence>
<keyword evidence="4" id="KW-0963">Cytoplasm</keyword>
<dbReference type="InterPro" id="IPR015947">
    <property type="entry name" value="PUA-like_sf"/>
</dbReference>
<dbReference type="Gene3D" id="2.40.240.20">
    <property type="entry name" value="Hypothetical PUA domain-like, domain 1"/>
    <property type="match status" value="1"/>
</dbReference>
<evidence type="ECO:0000256" key="7">
    <source>
        <dbReference type="ARBA" id="ARBA00022679"/>
    </source>
</evidence>
<evidence type="ECO:0000259" key="11">
    <source>
        <dbReference type="Pfam" id="PF04452"/>
    </source>
</evidence>
<dbReference type="PANTHER" id="PTHR30027:SF3">
    <property type="entry name" value="16S RRNA (URACIL(1498)-N(3))-METHYLTRANSFERASE"/>
    <property type="match status" value="1"/>
</dbReference>